<comment type="caution">
    <text evidence="1">The sequence shown here is derived from an EMBL/GenBank/DDBJ whole genome shotgun (WGS) entry which is preliminary data.</text>
</comment>
<proteinExistence type="predicted"/>
<accession>A0A371AYW0</accession>
<dbReference type="OrthoDB" id="5622654at2"/>
<sequence length="259" mass="30671">MIKINERVKHGLRLVDIYYAKSNYDHNEYDVVFYVQNKSPIKGANEFHTILLDLEKSEEEIFAAFGKHLRRGIRKMEKSDEVEYFTYLNPSDEQIESFIKYFDDFSKNRGIYKCNRQNLYQLRDAGCLAIEGAIEKQTGDILVYHTYTYDEIRSRMQYSASLNYKYPDDNKKRNMICNVNRTLIFKGIKLFKEKGLKEFDFGGVTLDCNNKTMEGIDHFKMEFGGQIVTEYNYYCAKNSKGRMFLSLKTMQEKIRRSDK</sequence>
<dbReference type="SUPFAM" id="SSF55729">
    <property type="entry name" value="Acyl-CoA N-acyltransferases (Nat)"/>
    <property type="match status" value="1"/>
</dbReference>
<organism evidence="1 2">
    <name type="scientific">Anaerosacchariphilus polymeriproducens</name>
    <dbReference type="NCBI Taxonomy" id="1812858"/>
    <lineage>
        <taxon>Bacteria</taxon>
        <taxon>Bacillati</taxon>
        <taxon>Bacillota</taxon>
        <taxon>Clostridia</taxon>
        <taxon>Lachnospirales</taxon>
        <taxon>Lachnospiraceae</taxon>
        <taxon>Anaerosacchariphilus</taxon>
    </lineage>
</organism>
<dbReference type="Proteomes" id="UP000255036">
    <property type="component" value="Unassembled WGS sequence"/>
</dbReference>
<dbReference type="RefSeq" id="WP_115480531.1">
    <property type="nucleotide sequence ID" value="NZ_QRCT01000010.1"/>
</dbReference>
<keyword evidence="2" id="KW-1185">Reference proteome</keyword>
<evidence type="ECO:0000313" key="1">
    <source>
        <dbReference type="EMBL" id="RDU24784.1"/>
    </source>
</evidence>
<gene>
    <name evidence="1" type="ORF">DWV06_02070</name>
</gene>
<dbReference type="InterPro" id="IPR016181">
    <property type="entry name" value="Acyl_CoA_acyltransferase"/>
</dbReference>
<dbReference type="Gene3D" id="3.40.630.30">
    <property type="match status" value="1"/>
</dbReference>
<dbReference type="EMBL" id="QRCT01000010">
    <property type="protein sequence ID" value="RDU24784.1"/>
    <property type="molecule type" value="Genomic_DNA"/>
</dbReference>
<reference evidence="1 2" key="1">
    <citation type="submission" date="2018-07" db="EMBL/GenBank/DDBJ databases">
        <title>Anaerosacharophilus polymeroproducens gen. nov. sp. nov., an anaerobic bacterium isolated from salt field.</title>
        <authorList>
            <person name="Kim W."/>
            <person name="Yang S.-H."/>
            <person name="Oh J."/>
            <person name="Lee J.-H."/>
            <person name="Kwon K.K."/>
        </authorList>
    </citation>
    <scope>NUCLEOTIDE SEQUENCE [LARGE SCALE GENOMIC DNA]</scope>
    <source>
        <strain evidence="1 2">MCWD5</strain>
    </source>
</reference>
<dbReference type="GO" id="GO:0044038">
    <property type="term" value="P:cell wall macromolecule biosynthetic process"/>
    <property type="evidence" value="ECO:0007669"/>
    <property type="project" value="InterPro"/>
</dbReference>
<dbReference type="InterPro" id="IPR003447">
    <property type="entry name" value="FEMABX"/>
</dbReference>
<evidence type="ECO:0008006" key="3">
    <source>
        <dbReference type="Google" id="ProtNLM"/>
    </source>
</evidence>
<name>A0A371AYW0_9FIRM</name>
<protein>
    <recommendedName>
        <fullName evidence="3">Peptidoglycan bridge formation glycyltransferase FemA/FemB family protein</fullName>
    </recommendedName>
</protein>
<evidence type="ECO:0000313" key="2">
    <source>
        <dbReference type="Proteomes" id="UP000255036"/>
    </source>
</evidence>
<dbReference type="AlphaFoldDB" id="A0A371AYW0"/>
<dbReference type="PROSITE" id="PS51191">
    <property type="entry name" value="FEMABX"/>
    <property type="match status" value="1"/>
</dbReference>
<dbReference type="GO" id="GO:0016755">
    <property type="term" value="F:aminoacyltransferase activity"/>
    <property type="evidence" value="ECO:0007669"/>
    <property type="project" value="InterPro"/>
</dbReference>